<organism evidence="2 3">
    <name type="scientific">Helianthus annuus</name>
    <name type="common">Common sunflower</name>
    <dbReference type="NCBI Taxonomy" id="4232"/>
    <lineage>
        <taxon>Eukaryota</taxon>
        <taxon>Viridiplantae</taxon>
        <taxon>Streptophyta</taxon>
        <taxon>Embryophyta</taxon>
        <taxon>Tracheophyta</taxon>
        <taxon>Spermatophyta</taxon>
        <taxon>Magnoliopsida</taxon>
        <taxon>eudicotyledons</taxon>
        <taxon>Gunneridae</taxon>
        <taxon>Pentapetalae</taxon>
        <taxon>asterids</taxon>
        <taxon>campanulids</taxon>
        <taxon>Asterales</taxon>
        <taxon>Asteraceae</taxon>
        <taxon>Asteroideae</taxon>
        <taxon>Heliantheae alliance</taxon>
        <taxon>Heliantheae</taxon>
        <taxon>Helianthus</taxon>
    </lineage>
</organism>
<keyword evidence="1" id="KW-0472">Membrane</keyword>
<dbReference type="EMBL" id="MNCJ02000319">
    <property type="protein sequence ID" value="KAF5811617.1"/>
    <property type="molecule type" value="Genomic_DNA"/>
</dbReference>
<protein>
    <submittedName>
        <fullName evidence="2">Uncharacterized protein</fullName>
    </submittedName>
</protein>
<evidence type="ECO:0000256" key="1">
    <source>
        <dbReference type="SAM" id="Phobius"/>
    </source>
</evidence>
<reference evidence="2" key="2">
    <citation type="submission" date="2020-06" db="EMBL/GenBank/DDBJ databases">
        <title>Helianthus annuus Genome sequencing and assembly Release 2.</title>
        <authorList>
            <person name="Gouzy J."/>
            <person name="Langlade N."/>
            <person name="Munos S."/>
        </authorList>
    </citation>
    <scope>NUCLEOTIDE SEQUENCE</scope>
    <source>
        <tissue evidence="2">Leaves</tissue>
    </source>
</reference>
<accession>A0A9K3JAK6</accession>
<dbReference type="Gramene" id="mRNA:HanXRQr2_Chr04g0183431">
    <property type="protein sequence ID" value="mRNA:HanXRQr2_Chr04g0183431"/>
    <property type="gene ID" value="HanXRQr2_Chr04g0183431"/>
</dbReference>
<keyword evidence="1" id="KW-0812">Transmembrane</keyword>
<dbReference type="Proteomes" id="UP000215914">
    <property type="component" value="Unassembled WGS sequence"/>
</dbReference>
<comment type="caution">
    <text evidence="2">The sequence shown here is derived from an EMBL/GenBank/DDBJ whole genome shotgun (WGS) entry which is preliminary data.</text>
</comment>
<feature type="transmembrane region" description="Helical" evidence="1">
    <location>
        <begin position="15"/>
        <end position="40"/>
    </location>
</feature>
<sequence length="42" mass="5220">MLYNIYRLGSSINVLYYMLIWCFMHCFVANCVVLFVNYYYYL</sequence>
<proteinExistence type="predicted"/>
<evidence type="ECO:0000313" key="2">
    <source>
        <dbReference type="EMBL" id="KAF5811617.1"/>
    </source>
</evidence>
<reference evidence="2" key="1">
    <citation type="journal article" date="2017" name="Nature">
        <title>The sunflower genome provides insights into oil metabolism, flowering and Asterid evolution.</title>
        <authorList>
            <person name="Badouin H."/>
            <person name="Gouzy J."/>
            <person name="Grassa C.J."/>
            <person name="Murat F."/>
            <person name="Staton S.E."/>
            <person name="Cottret L."/>
            <person name="Lelandais-Briere C."/>
            <person name="Owens G.L."/>
            <person name="Carrere S."/>
            <person name="Mayjonade B."/>
            <person name="Legrand L."/>
            <person name="Gill N."/>
            <person name="Kane N.C."/>
            <person name="Bowers J.E."/>
            <person name="Hubner S."/>
            <person name="Bellec A."/>
            <person name="Berard A."/>
            <person name="Berges H."/>
            <person name="Blanchet N."/>
            <person name="Boniface M.C."/>
            <person name="Brunel D."/>
            <person name="Catrice O."/>
            <person name="Chaidir N."/>
            <person name="Claudel C."/>
            <person name="Donnadieu C."/>
            <person name="Faraut T."/>
            <person name="Fievet G."/>
            <person name="Helmstetter N."/>
            <person name="King M."/>
            <person name="Knapp S.J."/>
            <person name="Lai Z."/>
            <person name="Le Paslier M.C."/>
            <person name="Lippi Y."/>
            <person name="Lorenzon L."/>
            <person name="Mandel J.R."/>
            <person name="Marage G."/>
            <person name="Marchand G."/>
            <person name="Marquand E."/>
            <person name="Bret-Mestries E."/>
            <person name="Morien E."/>
            <person name="Nambeesan S."/>
            <person name="Nguyen T."/>
            <person name="Pegot-Espagnet P."/>
            <person name="Pouilly N."/>
            <person name="Raftis F."/>
            <person name="Sallet E."/>
            <person name="Schiex T."/>
            <person name="Thomas J."/>
            <person name="Vandecasteele C."/>
            <person name="Vares D."/>
            <person name="Vear F."/>
            <person name="Vautrin S."/>
            <person name="Crespi M."/>
            <person name="Mangin B."/>
            <person name="Burke J.M."/>
            <person name="Salse J."/>
            <person name="Munos S."/>
            <person name="Vincourt P."/>
            <person name="Rieseberg L.H."/>
            <person name="Langlade N.B."/>
        </authorList>
    </citation>
    <scope>NUCLEOTIDE SEQUENCE</scope>
    <source>
        <tissue evidence="2">Leaves</tissue>
    </source>
</reference>
<keyword evidence="1" id="KW-1133">Transmembrane helix</keyword>
<evidence type="ECO:0000313" key="3">
    <source>
        <dbReference type="Proteomes" id="UP000215914"/>
    </source>
</evidence>
<name>A0A9K3JAK6_HELAN</name>
<keyword evidence="3" id="KW-1185">Reference proteome</keyword>
<dbReference type="AlphaFoldDB" id="A0A9K3JAK6"/>
<gene>
    <name evidence="2" type="ORF">HanXRQr2_Chr04g0183431</name>
</gene>